<feature type="compositionally biased region" description="Basic and acidic residues" evidence="4">
    <location>
        <begin position="432"/>
        <end position="442"/>
    </location>
</feature>
<dbReference type="InterPro" id="IPR005172">
    <property type="entry name" value="CRC"/>
</dbReference>
<feature type="region of interest" description="Disordered" evidence="4">
    <location>
        <begin position="384"/>
        <end position="445"/>
    </location>
</feature>
<dbReference type="SMART" id="SM01114">
    <property type="entry name" value="CXC"/>
    <property type="match status" value="2"/>
</dbReference>
<feature type="compositionally biased region" description="Low complexity" evidence="4">
    <location>
        <begin position="594"/>
        <end position="606"/>
    </location>
</feature>
<dbReference type="OrthoDB" id="6283463at2759"/>
<feature type="region of interest" description="Disordered" evidence="4">
    <location>
        <begin position="546"/>
        <end position="638"/>
    </location>
</feature>
<protein>
    <submittedName>
        <fullName evidence="6">Tesmin TSO1-like CXC domain protein</fullName>
    </submittedName>
</protein>
<feature type="domain" description="CRC" evidence="5">
    <location>
        <begin position="721"/>
        <end position="839"/>
    </location>
</feature>
<proteinExistence type="inferred from homology"/>
<dbReference type="PANTHER" id="PTHR12446:SF34">
    <property type="entry name" value="PROTEIN LIN-54 HOMOLOG"/>
    <property type="match status" value="1"/>
</dbReference>
<comment type="subcellular location">
    <subcellularLocation>
        <location evidence="1">Nucleus</location>
    </subcellularLocation>
</comment>
<organism evidence="6 7">
    <name type="scientific">Tetrahymena thermophila (strain SB210)</name>
    <dbReference type="NCBI Taxonomy" id="312017"/>
    <lineage>
        <taxon>Eukaryota</taxon>
        <taxon>Sar</taxon>
        <taxon>Alveolata</taxon>
        <taxon>Ciliophora</taxon>
        <taxon>Intramacronucleata</taxon>
        <taxon>Oligohymenophorea</taxon>
        <taxon>Hymenostomatida</taxon>
        <taxon>Tetrahymenina</taxon>
        <taxon>Tetrahymenidae</taxon>
        <taxon>Tetrahymena</taxon>
    </lineage>
</organism>
<comment type="similarity">
    <text evidence="2">Belongs to the lin-54 family.</text>
</comment>
<dbReference type="eggNOG" id="KOG1171">
    <property type="taxonomic scope" value="Eukaryota"/>
</dbReference>
<dbReference type="PROSITE" id="PS51634">
    <property type="entry name" value="CRC"/>
    <property type="match status" value="1"/>
</dbReference>
<dbReference type="PANTHER" id="PTHR12446">
    <property type="entry name" value="TESMIN/TSO1-RELATED"/>
    <property type="match status" value="1"/>
</dbReference>
<evidence type="ECO:0000259" key="5">
    <source>
        <dbReference type="PROSITE" id="PS51634"/>
    </source>
</evidence>
<evidence type="ECO:0000256" key="2">
    <source>
        <dbReference type="ARBA" id="ARBA00007267"/>
    </source>
</evidence>
<dbReference type="HOGENOM" id="CLU_295874_0_0_1"/>
<feature type="region of interest" description="Disordered" evidence="4">
    <location>
        <begin position="1"/>
        <end position="26"/>
    </location>
</feature>
<dbReference type="KEGG" id="tet:TTHERM_01049280"/>
<dbReference type="GO" id="GO:0006355">
    <property type="term" value="P:regulation of DNA-templated transcription"/>
    <property type="evidence" value="ECO:0007669"/>
    <property type="project" value="TreeGrafter"/>
</dbReference>
<dbReference type="InterPro" id="IPR028307">
    <property type="entry name" value="Lin-54_fam"/>
</dbReference>
<dbReference type="RefSeq" id="XP_001025523.2">
    <property type="nucleotide sequence ID" value="XM_001025523.2"/>
</dbReference>
<keyword evidence="7" id="KW-1185">Reference proteome</keyword>
<gene>
    <name evidence="6" type="ORF">TTHERM_01049280</name>
</gene>
<feature type="compositionally biased region" description="Basic and acidic residues" evidence="4">
    <location>
        <begin position="559"/>
        <end position="582"/>
    </location>
</feature>
<name>Q24BV9_TETTS</name>
<dbReference type="InParanoid" id="Q24BV9"/>
<sequence length="981" mass="113885">MKDSTKSNLQTPKKEGFTRYDKTPSAKQMISPISEKKINAAINDNQAIFKSPMIGGNRLITGQNLSDSPNYQGYDGTPFQPLSFPGEYPPSDIHFHSPFKRDFTSLVHPIIHTQNAYHKLQQYTSNPSSPFQEKNNIHHHHQPEFVLNNYFQQHEETGQVENQNGEEQKNTEKQNIETDLIFSEQNGISLLACETLIKDVRDQEPNASGTVIMKKPKFIIEFENETELQNFKESDEFKQLISKINFSENYFQFEIPSNEQNFNGKSLFSTGSRYSKKSFSSQRTPPFKGQISNRYISPNPYFQFMMKKNLPYQYSMNSYYYSQEMPPQSNSPNVKNNILHRNLNHDTRVVPRQDGPFASNKSASLVYQNKQLGKLLFDNNHEKEISDNENSDSQEQIKNVNNKSKKQEGSSEDQSPQQDSKYNSVQKQTRKILKENDDKNDIFEDTNTINFPLNEYQKQSLKDKHKKIHNKANTTFLQQQIQKIKKSASYQEQSQNASQEMNEDIEEVQLKNPILLSSAKRKIEQQNETQNDQINDKSVNLNSYSQTTAKKARSISKNDSSHQDSINKKRRHFDTPNVKKNEFSTPSTKKKYDSQQQQSNQDLVQNKKSSSKNHLDSKTQSSKNNRSQQSQQKQNEKMNSLVSDFSNEVQNNLKNQAQFNNEDDNNHSHSDLMCDHDHDHEHHQRSELQDRDMMAEDEDLRDDDDLQDEENNLQDIDENDKKECCGCKKTKCLKLYCECFQAMKYCVGTNCQGCLNKPEYEDQRKHAMELIQQRNSSAFDPKADKSDQYYKSDSGTKAIHSKGCNCKKSDCRKKYCECYQMGAKCTHLCKCYNCKNRHDSNPHYFSGSKQGMPIHSLYIDGVPSHIPPPPLPHLLGVPHQYPFRGSNQAPPVIFQYPSMYHHHPHSIQNYGMYDSWNYYHPDYNIQRQGESSNNNSNNQNQQGQQNVEFDNTPRFNSIKRQQPMYQKSNVSVKDFQNSVME</sequence>
<evidence type="ECO:0000256" key="1">
    <source>
        <dbReference type="ARBA" id="ARBA00004123"/>
    </source>
</evidence>
<feature type="compositionally biased region" description="Basic and acidic residues" evidence="4">
    <location>
        <begin position="664"/>
        <end position="693"/>
    </location>
</feature>
<feature type="region of interest" description="Disordered" evidence="4">
    <location>
        <begin position="958"/>
        <end position="981"/>
    </location>
</feature>
<feature type="compositionally biased region" description="Polar residues" evidence="4">
    <location>
        <begin position="1"/>
        <end position="11"/>
    </location>
</feature>
<dbReference type="Proteomes" id="UP000009168">
    <property type="component" value="Unassembled WGS sequence"/>
</dbReference>
<feature type="region of interest" description="Disordered" evidence="4">
    <location>
        <begin position="658"/>
        <end position="693"/>
    </location>
</feature>
<feature type="compositionally biased region" description="Low complexity" evidence="4">
    <location>
        <begin position="618"/>
        <end position="638"/>
    </location>
</feature>
<evidence type="ECO:0000256" key="4">
    <source>
        <dbReference type="SAM" id="MobiDB-lite"/>
    </source>
</evidence>
<feature type="compositionally biased region" description="Polar residues" evidence="4">
    <location>
        <begin position="412"/>
        <end position="427"/>
    </location>
</feature>
<dbReference type="GO" id="GO:0005634">
    <property type="term" value="C:nucleus"/>
    <property type="evidence" value="ECO:0007669"/>
    <property type="project" value="UniProtKB-SubCell"/>
</dbReference>
<dbReference type="InterPro" id="IPR033467">
    <property type="entry name" value="Tesmin/TSO1-like_CXC"/>
</dbReference>
<feature type="compositionally biased region" description="Basic and acidic residues" evidence="4">
    <location>
        <begin position="12"/>
        <end position="24"/>
    </location>
</feature>
<accession>Q24BV9</accession>
<dbReference type="AlphaFoldDB" id="Q24BV9"/>
<reference evidence="7" key="1">
    <citation type="journal article" date="2006" name="PLoS Biol.">
        <title>Macronuclear genome sequence of the ciliate Tetrahymena thermophila, a model eukaryote.</title>
        <authorList>
            <person name="Eisen J.A."/>
            <person name="Coyne R.S."/>
            <person name="Wu M."/>
            <person name="Wu D."/>
            <person name="Thiagarajan M."/>
            <person name="Wortman J.R."/>
            <person name="Badger J.H."/>
            <person name="Ren Q."/>
            <person name="Amedeo P."/>
            <person name="Jones K.M."/>
            <person name="Tallon L.J."/>
            <person name="Delcher A.L."/>
            <person name="Salzberg S.L."/>
            <person name="Silva J.C."/>
            <person name="Haas B.J."/>
            <person name="Majoros W.H."/>
            <person name="Farzad M."/>
            <person name="Carlton J.M."/>
            <person name="Smith R.K. Jr."/>
            <person name="Garg J."/>
            <person name="Pearlman R.E."/>
            <person name="Karrer K.M."/>
            <person name="Sun L."/>
            <person name="Manning G."/>
            <person name="Elde N.C."/>
            <person name="Turkewitz A.P."/>
            <person name="Asai D.J."/>
            <person name="Wilkes D.E."/>
            <person name="Wang Y."/>
            <person name="Cai H."/>
            <person name="Collins K."/>
            <person name="Stewart B.A."/>
            <person name="Lee S.R."/>
            <person name="Wilamowska K."/>
            <person name="Weinberg Z."/>
            <person name="Ruzzo W.L."/>
            <person name="Wloga D."/>
            <person name="Gaertig J."/>
            <person name="Frankel J."/>
            <person name="Tsao C.-C."/>
            <person name="Gorovsky M.A."/>
            <person name="Keeling P.J."/>
            <person name="Waller R.F."/>
            <person name="Patron N.J."/>
            <person name="Cherry J.M."/>
            <person name="Stover N.A."/>
            <person name="Krieger C.J."/>
            <person name="del Toro C."/>
            <person name="Ryder H.F."/>
            <person name="Williamson S.C."/>
            <person name="Barbeau R.A."/>
            <person name="Hamilton E.P."/>
            <person name="Orias E."/>
        </authorList>
    </citation>
    <scope>NUCLEOTIDE SEQUENCE [LARGE SCALE GENOMIC DNA]</scope>
    <source>
        <strain evidence="7">SB210</strain>
    </source>
</reference>
<evidence type="ECO:0000256" key="3">
    <source>
        <dbReference type="ARBA" id="ARBA00023242"/>
    </source>
</evidence>
<dbReference type="STRING" id="312017.Q24BV9"/>
<dbReference type="EMBL" id="GG662375">
    <property type="protein sequence ID" value="EAS05278.2"/>
    <property type="molecule type" value="Genomic_DNA"/>
</dbReference>
<dbReference type="GeneID" id="7826293"/>
<dbReference type="Pfam" id="PF03638">
    <property type="entry name" value="TCR"/>
    <property type="match status" value="2"/>
</dbReference>
<feature type="compositionally biased region" description="Polar residues" evidence="4">
    <location>
        <begin position="393"/>
        <end position="402"/>
    </location>
</feature>
<evidence type="ECO:0000313" key="7">
    <source>
        <dbReference type="Proteomes" id="UP000009168"/>
    </source>
</evidence>
<evidence type="ECO:0000313" key="6">
    <source>
        <dbReference type="EMBL" id="EAS05278.2"/>
    </source>
</evidence>
<keyword evidence="3" id="KW-0539">Nucleus</keyword>